<dbReference type="GO" id="GO:0007165">
    <property type="term" value="P:signal transduction"/>
    <property type="evidence" value="ECO:0007669"/>
    <property type="project" value="UniProtKB-KW"/>
</dbReference>
<dbReference type="Pfam" id="PF00015">
    <property type="entry name" value="MCPsignal"/>
    <property type="match status" value="1"/>
</dbReference>
<dbReference type="InterPro" id="IPR004089">
    <property type="entry name" value="MCPsignal_dom"/>
</dbReference>
<dbReference type="PANTHER" id="PTHR32089:SF112">
    <property type="entry name" value="LYSOZYME-LIKE PROTEIN-RELATED"/>
    <property type="match status" value="1"/>
</dbReference>
<dbReference type="Proteomes" id="UP000018895">
    <property type="component" value="Unassembled WGS sequence"/>
</dbReference>
<feature type="transmembrane region" description="Helical" evidence="3">
    <location>
        <begin position="139"/>
        <end position="162"/>
    </location>
</feature>
<evidence type="ECO:0000259" key="4">
    <source>
        <dbReference type="PROSITE" id="PS50111"/>
    </source>
</evidence>
<keyword evidence="3" id="KW-1133">Transmembrane helix</keyword>
<dbReference type="RefSeq" id="WP_035343358.1">
    <property type="nucleotide sequence ID" value="NZ_BAUU01000012.1"/>
</dbReference>
<organism evidence="5 6">
    <name type="scientific">Halalkalibacter hemicellulosilyticusJCM 9152</name>
    <dbReference type="NCBI Taxonomy" id="1236971"/>
    <lineage>
        <taxon>Bacteria</taxon>
        <taxon>Bacillati</taxon>
        <taxon>Bacillota</taxon>
        <taxon>Bacilli</taxon>
        <taxon>Bacillales</taxon>
        <taxon>Bacillaceae</taxon>
        <taxon>Halalkalibacter</taxon>
    </lineage>
</organism>
<accession>W4QET4</accession>
<dbReference type="EMBL" id="BAUU01000012">
    <property type="protein sequence ID" value="GAE30576.1"/>
    <property type="molecule type" value="Genomic_DNA"/>
</dbReference>
<keyword evidence="3" id="KW-0812">Transmembrane</keyword>
<dbReference type="AlphaFoldDB" id="W4QET4"/>
<feature type="transmembrane region" description="Helical" evidence="3">
    <location>
        <begin position="20"/>
        <end position="38"/>
    </location>
</feature>
<reference evidence="5" key="1">
    <citation type="journal article" date="2014" name="Genome Announc.">
        <title>Draft Genome Sequences of Three Alkaliphilic Bacillus Strains, Bacillus wakoensis JCM 9140T, Bacillus akibai JCM 9157T, and Bacillus hemicellulosilyticus JCM 9152T.</title>
        <authorList>
            <person name="Yuki M."/>
            <person name="Oshima K."/>
            <person name="Suda W."/>
            <person name="Oshida Y."/>
            <person name="Kitamura K."/>
            <person name="Iida T."/>
            <person name="Hattori M."/>
            <person name="Ohkuma M."/>
        </authorList>
    </citation>
    <scope>NUCLEOTIDE SEQUENCE [LARGE SCALE GENOMIC DNA]</scope>
    <source>
        <strain evidence="5">JCM 9152</strain>
    </source>
</reference>
<feature type="transmembrane region" description="Helical" evidence="3">
    <location>
        <begin position="76"/>
        <end position="102"/>
    </location>
</feature>
<protein>
    <submittedName>
        <fullName evidence="5">Methyl-accepting chemotaxis protein</fullName>
    </submittedName>
</protein>
<dbReference type="SUPFAM" id="SSF58104">
    <property type="entry name" value="Methyl-accepting chemotaxis protein (MCP) signaling domain"/>
    <property type="match status" value="1"/>
</dbReference>
<dbReference type="GO" id="GO:0016020">
    <property type="term" value="C:membrane"/>
    <property type="evidence" value="ECO:0007669"/>
    <property type="project" value="InterPro"/>
</dbReference>
<evidence type="ECO:0000256" key="2">
    <source>
        <dbReference type="PROSITE-ProRule" id="PRU00284"/>
    </source>
</evidence>
<gene>
    <name evidence="5" type="ORF">JCM9152_1988</name>
</gene>
<dbReference type="Gene3D" id="1.10.287.950">
    <property type="entry name" value="Methyl-accepting chemotaxis protein"/>
    <property type="match status" value="1"/>
</dbReference>
<evidence type="ECO:0000313" key="6">
    <source>
        <dbReference type="Proteomes" id="UP000018895"/>
    </source>
</evidence>
<comment type="caution">
    <text evidence="5">The sequence shown here is derived from an EMBL/GenBank/DDBJ whole genome shotgun (WGS) entry which is preliminary data.</text>
</comment>
<dbReference type="SMART" id="SM00283">
    <property type="entry name" value="MA"/>
    <property type="match status" value="1"/>
</dbReference>
<proteinExistence type="predicted"/>
<dbReference type="PANTHER" id="PTHR32089">
    <property type="entry name" value="METHYL-ACCEPTING CHEMOTAXIS PROTEIN MCPB"/>
    <property type="match status" value="1"/>
</dbReference>
<keyword evidence="6" id="KW-1185">Reference proteome</keyword>
<dbReference type="OrthoDB" id="242546at2"/>
<evidence type="ECO:0000256" key="3">
    <source>
        <dbReference type="SAM" id="Phobius"/>
    </source>
</evidence>
<dbReference type="STRING" id="1236971.JCM9152_1988"/>
<evidence type="ECO:0000256" key="1">
    <source>
        <dbReference type="ARBA" id="ARBA00023224"/>
    </source>
</evidence>
<feature type="transmembrane region" description="Helical" evidence="3">
    <location>
        <begin position="44"/>
        <end position="64"/>
    </location>
</feature>
<sequence>MNRVQEMINRDFKVKNKMMLIIFSVSLLVGAILSFVQGETGKGIYYLSQVLVLFVVFLVVSYILKKEAVFPYSFIVIVAGYTISYSIFLGGGFGIIFIAFFYLLFSAFHYRHRIFILGLLLGFAMILVEFSIGESQHELYASLQPFVLLIYILMALVLYGMIRINHQQSSALQEMLTKEEEANHNETTEKEFLVTGLMDITNHVKEANEKLRTNNESQSEMATAINQISAGSQTQSEQVIGISMNAQEILTMMKQLNEKSTQLKGQTNATSDQANEGQKLILGLQSSMNELQTFVGELNQTFQTLTEKIEETTTFTSDIREITEQTNLLALNASIEAARAGEAGKGFSVVANEIKKLADITHQTTEKITSNLHEVNGQNRLTVEKLSLSSSQFETILQSTHTVKNNFDGITSTIQQLVQQFDEFDTLSDTVKEQSTNVDNSTRSLASIIYETSASLEELTATIETLKHGNEEVTALIAATTERAQDIIEKQQ</sequence>
<keyword evidence="1 2" id="KW-0807">Transducer</keyword>
<dbReference type="PROSITE" id="PS50111">
    <property type="entry name" value="CHEMOTAXIS_TRANSDUC_2"/>
    <property type="match status" value="1"/>
</dbReference>
<name>W4QET4_9BACI</name>
<feature type="transmembrane region" description="Helical" evidence="3">
    <location>
        <begin position="114"/>
        <end position="132"/>
    </location>
</feature>
<keyword evidence="3" id="KW-0472">Membrane</keyword>
<evidence type="ECO:0000313" key="5">
    <source>
        <dbReference type="EMBL" id="GAE30576.1"/>
    </source>
</evidence>
<feature type="domain" description="Methyl-accepting transducer" evidence="4">
    <location>
        <begin position="210"/>
        <end position="460"/>
    </location>
</feature>